<proteinExistence type="predicted"/>
<dbReference type="RefSeq" id="XP_003143370.1">
    <property type="nucleotide sequence ID" value="XM_003143322.1"/>
</dbReference>
<evidence type="ECO:0000313" key="2">
    <source>
        <dbReference type="EMBL" id="EFO20700.1"/>
    </source>
</evidence>
<dbReference type="CTD" id="9945212"/>
<keyword evidence="1" id="KW-0812">Transmembrane</keyword>
<keyword evidence="1" id="KW-0472">Membrane</keyword>
<name>A0A1S0TV61_LOALO</name>
<dbReference type="KEGG" id="loa:LOAG_07789"/>
<accession>A0A1S0TV61</accession>
<dbReference type="InParanoid" id="A0A1S0TV61"/>
<protein>
    <submittedName>
        <fullName evidence="2">Uncharacterized protein</fullName>
    </submittedName>
</protein>
<keyword evidence="1" id="KW-1133">Transmembrane helix</keyword>
<reference evidence="2" key="1">
    <citation type="submission" date="2012-04" db="EMBL/GenBank/DDBJ databases">
        <title>The Genome Sequence of Loa loa.</title>
        <authorList>
            <consortium name="The Broad Institute Genome Sequencing Platform"/>
            <consortium name="Broad Institute Genome Sequencing Center for Infectious Disease"/>
            <person name="Nutman T.B."/>
            <person name="Fink D.L."/>
            <person name="Russ C."/>
            <person name="Young S."/>
            <person name="Zeng Q."/>
            <person name="Gargeya S."/>
            <person name="Alvarado L."/>
            <person name="Berlin A."/>
            <person name="Chapman S.B."/>
            <person name="Chen Z."/>
            <person name="Freedman E."/>
            <person name="Gellesch M."/>
            <person name="Goldberg J."/>
            <person name="Griggs A."/>
            <person name="Gujja S."/>
            <person name="Heilman E.R."/>
            <person name="Heiman D."/>
            <person name="Howarth C."/>
            <person name="Mehta T."/>
            <person name="Neiman D."/>
            <person name="Pearson M."/>
            <person name="Roberts A."/>
            <person name="Saif S."/>
            <person name="Shea T."/>
            <person name="Shenoy N."/>
            <person name="Sisk P."/>
            <person name="Stolte C."/>
            <person name="Sykes S."/>
            <person name="White J."/>
            <person name="Yandava C."/>
            <person name="Haas B."/>
            <person name="Henn M.R."/>
            <person name="Nusbaum C."/>
            <person name="Birren B."/>
        </authorList>
    </citation>
    <scope>NUCLEOTIDE SEQUENCE [LARGE SCALE GENOMIC DNA]</scope>
</reference>
<dbReference type="EMBL" id="JH712395">
    <property type="protein sequence ID" value="EFO20700.1"/>
    <property type="molecule type" value="Genomic_DNA"/>
</dbReference>
<evidence type="ECO:0000256" key="1">
    <source>
        <dbReference type="SAM" id="Phobius"/>
    </source>
</evidence>
<gene>
    <name evidence="2" type="ORF">LOAG_07789</name>
</gene>
<dbReference type="GeneID" id="9945212"/>
<organism evidence="2">
    <name type="scientific">Loa loa</name>
    <name type="common">Eye worm</name>
    <name type="synonym">Filaria loa</name>
    <dbReference type="NCBI Taxonomy" id="7209"/>
    <lineage>
        <taxon>Eukaryota</taxon>
        <taxon>Metazoa</taxon>
        <taxon>Ecdysozoa</taxon>
        <taxon>Nematoda</taxon>
        <taxon>Chromadorea</taxon>
        <taxon>Rhabditida</taxon>
        <taxon>Spirurina</taxon>
        <taxon>Spiruromorpha</taxon>
        <taxon>Filarioidea</taxon>
        <taxon>Onchocercidae</taxon>
        <taxon>Loa</taxon>
    </lineage>
</organism>
<sequence length="130" mass="14580">MLYKTSYVAKISKLRRRGIRIPGTIVHRESAKQRLSNGELCAQDVLEVERMRGEDRGDDGFPSNHDDDLFERPPNFFFLLPTPISISDNGKITFKTAVLEILLISLNLVAVVGGTAHVVVIRAVGRHCFF</sequence>
<dbReference type="AlphaFoldDB" id="A0A1S0TV61"/>
<feature type="transmembrane region" description="Helical" evidence="1">
    <location>
        <begin position="101"/>
        <end position="124"/>
    </location>
</feature>